<evidence type="ECO:0000313" key="3">
    <source>
        <dbReference type="EMBL" id="JAV08128.1"/>
    </source>
</evidence>
<keyword evidence="2" id="KW-0732">Signal</keyword>
<accession>A0A1L8DNT3</accession>
<feature type="compositionally biased region" description="Basic and acidic residues" evidence="1">
    <location>
        <begin position="83"/>
        <end position="110"/>
    </location>
</feature>
<evidence type="ECO:0000256" key="1">
    <source>
        <dbReference type="SAM" id="MobiDB-lite"/>
    </source>
</evidence>
<feature type="signal peptide" evidence="2">
    <location>
        <begin position="1"/>
        <end position="20"/>
    </location>
</feature>
<proteinExistence type="predicted"/>
<dbReference type="EMBL" id="GFDF01005956">
    <property type="protein sequence ID" value="JAV08128.1"/>
    <property type="molecule type" value="Transcribed_RNA"/>
</dbReference>
<dbReference type="AlphaFoldDB" id="A0A1L8DNT3"/>
<feature type="chain" id="PRO_5012950738" evidence="2">
    <location>
        <begin position="21"/>
        <end position="229"/>
    </location>
</feature>
<feature type="region of interest" description="Disordered" evidence="1">
    <location>
        <begin position="69"/>
        <end position="112"/>
    </location>
</feature>
<sequence length="229" mass="26587">MRKISILFFAFTVIVLYVDANPQQTREKRSLFGDLEKFGKAFSDIQLDLSFLHFPKFNFPKFKVDDHPDFDSDSKSPNANKSEINKPDEFANVKPVEKEDNKDAQKKEEEAVVTTTTTTGPLFWRFGIFSYGKRFFVRENFSFPNFFSLEKNHGNLVFLNAVGKHGEKFRDVSCFKPIFLRLGSLPNSTLSYILNGVVEFGSGLYFSHCFRAFDNEWRKILLIICDFYD</sequence>
<organism evidence="3">
    <name type="scientific">Nyssomyia neivai</name>
    <dbReference type="NCBI Taxonomy" id="330878"/>
    <lineage>
        <taxon>Eukaryota</taxon>
        <taxon>Metazoa</taxon>
        <taxon>Ecdysozoa</taxon>
        <taxon>Arthropoda</taxon>
        <taxon>Hexapoda</taxon>
        <taxon>Insecta</taxon>
        <taxon>Pterygota</taxon>
        <taxon>Neoptera</taxon>
        <taxon>Endopterygota</taxon>
        <taxon>Diptera</taxon>
        <taxon>Nematocera</taxon>
        <taxon>Psychodoidea</taxon>
        <taxon>Psychodidae</taxon>
        <taxon>Nyssomyia</taxon>
    </lineage>
</organism>
<name>A0A1L8DNT3_9DIPT</name>
<evidence type="ECO:0000256" key="2">
    <source>
        <dbReference type="SAM" id="SignalP"/>
    </source>
</evidence>
<protein>
    <submittedName>
        <fullName evidence="3">Putative conserved secreted protein</fullName>
    </submittedName>
</protein>
<reference evidence="3" key="1">
    <citation type="submission" date="2016-12" db="EMBL/GenBank/DDBJ databases">
        <title>An insight into the sialome and mialome of the sand fly, Nyssomyia neivai.</title>
        <authorList>
            <person name="Sebastian V."/>
            <person name="Goulart T.M."/>
            <person name="Oliveira W."/>
            <person name="Calvo E."/>
            <person name="Oliveira L.F."/>
            <person name="Pinto M.C."/>
            <person name="Rosselino A.M."/>
            <person name="Ribeiro J.M."/>
        </authorList>
    </citation>
    <scope>NUCLEOTIDE SEQUENCE</scope>
</reference>